<comment type="subunit">
    <text evidence="3">Homodimer.</text>
</comment>
<gene>
    <name evidence="8" type="ORF">J2S08_001517</name>
</gene>
<dbReference type="RefSeq" id="WP_307228191.1">
    <property type="nucleotide sequence ID" value="NZ_JAUSTT010000007.1"/>
</dbReference>
<dbReference type="Pfam" id="PF07687">
    <property type="entry name" value="M20_dimer"/>
    <property type="match status" value="1"/>
</dbReference>
<evidence type="ECO:0000256" key="5">
    <source>
        <dbReference type="ARBA" id="ARBA00022801"/>
    </source>
</evidence>
<comment type="cofactor">
    <cofactor evidence="1">
        <name>Mn(2+)</name>
        <dbReference type="ChEBI" id="CHEBI:29035"/>
    </cofactor>
</comment>
<comment type="caution">
    <text evidence="8">The sequence shown here is derived from an EMBL/GenBank/DDBJ whole genome shotgun (WGS) entry which is preliminary data.</text>
</comment>
<keyword evidence="6" id="KW-0464">Manganese</keyword>
<dbReference type="EC" id="3.5.3.9" evidence="8"/>
<dbReference type="Gene3D" id="3.30.70.360">
    <property type="match status" value="1"/>
</dbReference>
<dbReference type="Proteomes" id="UP001223586">
    <property type="component" value="Unassembled WGS sequence"/>
</dbReference>
<protein>
    <submittedName>
        <fullName evidence="8">Allantoate deiminase</fullName>
        <ecNumber evidence="8">3.5.3.9</ecNumber>
    </submittedName>
</protein>
<dbReference type="SUPFAM" id="SSF55031">
    <property type="entry name" value="Bacterial exopeptidase dimerisation domain"/>
    <property type="match status" value="1"/>
</dbReference>
<organism evidence="8 9">
    <name type="scientific">Bacillus chungangensis</name>
    <dbReference type="NCBI Taxonomy" id="587633"/>
    <lineage>
        <taxon>Bacteria</taxon>
        <taxon>Bacillati</taxon>
        <taxon>Bacillota</taxon>
        <taxon>Bacilli</taxon>
        <taxon>Bacillales</taxon>
        <taxon>Bacillaceae</taxon>
        <taxon>Bacillus</taxon>
    </lineage>
</organism>
<dbReference type="PANTHER" id="PTHR32494:SF19">
    <property type="entry name" value="ALLANTOATE DEIMINASE-RELATED"/>
    <property type="match status" value="1"/>
</dbReference>
<dbReference type="CDD" id="cd03884">
    <property type="entry name" value="M20_bAS"/>
    <property type="match status" value="1"/>
</dbReference>
<keyword evidence="9" id="KW-1185">Reference proteome</keyword>
<feature type="domain" description="Peptidase M20 dimerisation" evidence="7">
    <location>
        <begin position="234"/>
        <end position="336"/>
    </location>
</feature>
<dbReference type="NCBIfam" id="TIGR01879">
    <property type="entry name" value="hydantase"/>
    <property type="match status" value="1"/>
</dbReference>
<dbReference type="Gene3D" id="3.40.630.10">
    <property type="entry name" value="Zn peptidases"/>
    <property type="match status" value="1"/>
</dbReference>
<dbReference type="EMBL" id="JAUSTT010000007">
    <property type="protein sequence ID" value="MDQ0175683.1"/>
    <property type="molecule type" value="Genomic_DNA"/>
</dbReference>
<evidence type="ECO:0000256" key="3">
    <source>
        <dbReference type="ARBA" id="ARBA00011738"/>
    </source>
</evidence>
<dbReference type="InterPro" id="IPR010158">
    <property type="entry name" value="Amidase_Cbmase"/>
</dbReference>
<dbReference type="NCBIfam" id="NF006771">
    <property type="entry name" value="PRK09290.1-5"/>
    <property type="match status" value="1"/>
</dbReference>
<name>A0ABT9WRB0_9BACI</name>
<accession>A0ABT9WRB0</accession>
<proteinExistence type="inferred from homology"/>
<keyword evidence="4" id="KW-0479">Metal-binding</keyword>
<dbReference type="GO" id="GO:0047652">
    <property type="term" value="F:allantoate deiminase activity"/>
    <property type="evidence" value="ECO:0007669"/>
    <property type="project" value="UniProtKB-EC"/>
</dbReference>
<keyword evidence="5 8" id="KW-0378">Hydrolase</keyword>
<evidence type="ECO:0000313" key="8">
    <source>
        <dbReference type="EMBL" id="MDQ0175683.1"/>
    </source>
</evidence>
<reference evidence="8 9" key="1">
    <citation type="submission" date="2023-07" db="EMBL/GenBank/DDBJ databases">
        <title>Genomic Encyclopedia of Type Strains, Phase IV (KMG-IV): sequencing the most valuable type-strain genomes for metagenomic binning, comparative biology and taxonomic classification.</title>
        <authorList>
            <person name="Goeker M."/>
        </authorList>
    </citation>
    <scope>NUCLEOTIDE SEQUENCE [LARGE SCALE GENOMIC DNA]</scope>
    <source>
        <strain evidence="8 9">DSM 23837</strain>
    </source>
</reference>
<dbReference type="Pfam" id="PF01546">
    <property type="entry name" value="Peptidase_M20"/>
    <property type="match status" value="1"/>
</dbReference>
<evidence type="ECO:0000256" key="2">
    <source>
        <dbReference type="ARBA" id="ARBA00006153"/>
    </source>
</evidence>
<dbReference type="InterPro" id="IPR011650">
    <property type="entry name" value="Peptidase_M20_dimer"/>
</dbReference>
<evidence type="ECO:0000259" key="7">
    <source>
        <dbReference type="Pfam" id="PF07687"/>
    </source>
</evidence>
<sequence>MTQEQRSFLEAKLLKDYQLELDDEGVSGERLAYRLGKIAEIGLTSEGGSYRIGFSKGERQAKELIKSWMRAAGLKVTEDGAGNVFGRLAGKQAHLPAILSGSHVDSVPNGGHFDGVLGVLTALEVVEAWKESNFQPKKPFEVVIFTDEEGSRFNGGLTGSEGMMGNIKLEERKQLKDQNGLSFQEVLEADGLNIDGYVQSPRPLNELEMFVEVHIEQGKQLEKAGLPCGIVTGIAGPCWLEIKFSGVAGHAGNTPMNDRQDALVAASQFVYEVSKLPKQVSETAVATVGKMFVHPNGANVIPGEVQLYVDIRDIFEETRNQLVDSVISCLNEIAAQSQVKVKVKELLRVRPVPIASEMQEKLSHSLQAHGIKEMRLPSGAGHDAMIVGEKLPVAMLFVRSKDGISHNPKEWTSLSDCVQAVHVLKHFVEQLQQK</sequence>
<dbReference type="SUPFAM" id="SSF53187">
    <property type="entry name" value="Zn-dependent exopeptidases"/>
    <property type="match status" value="1"/>
</dbReference>
<dbReference type="PANTHER" id="PTHR32494">
    <property type="entry name" value="ALLANTOATE DEIMINASE-RELATED"/>
    <property type="match status" value="1"/>
</dbReference>
<dbReference type="InterPro" id="IPR036264">
    <property type="entry name" value="Bact_exopeptidase_dim_dom"/>
</dbReference>
<dbReference type="InterPro" id="IPR002933">
    <property type="entry name" value="Peptidase_M20"/>
</dbReference>
<evidence type="ECO:0000256" key="6">
    <source>
        <dbReference type="ARBA" id="ARBA00023211"/>
    </source>
</evidence>
<evidence type="ECO:0000256" key="1">
    <source>
        <dbReference type="ARBA" id="ARBA00001936"/>
    </source>
</evidence>
<comment type="similarity">
    <text evidence="2">Belongs to the peptidase M20 family.</text>
</comment>
<dbReference type="PIRSF" id="PIRSF001235">
    <property type="entry name" value="Amidase_carbamoylase"/>
    <property type="match status" value="1"/>
</dbReference>
<evidence type="ECO:0000313" key="9">
    <source>
        <dbReference type="Proteomes" id="UP001223586"/>
    </source>
</evidence>
<evidence type="ECO:0000256" key="4">
    <source>
        <dbReference type="ARBA" id="ARBA00022723"/>
    </source>
</evidence>